<name>A0ACC1YD86_MELAZ</name>
<accession>A0ACC1YD86</accession>
<sequence length="125" mass="14451">MRYITNLRRKIRNLEEEAAELSQRLNMLLADNEVNANENNQLRDFLQEVDQRVQLQDALNASLEEEIRELRQLTEEEPERQSFDLVDSQPSTSQAACLPGSEDEDDEKPKAKKPEEARKPEGKGK</sequence>
<dbReference type="Proteomes" id="UP001164539">
    <property type="component" value="Chromosome 4"/>
</dbReference>
<evidence type="ECO:0000313" key="1">
    <source>
        <dbReference type="EMBL" id="KAJ4721595.1"/>
    </source>
</evidence>
<dbReference type="EMBL" id="CM051397">
    <property type="protein sequence ID" value="KAJ4721595.1"/>
    <property type="molecule type" value="Genomic_DNA"/>
</dbReference>
<protein>
    <submittedName>
        <fullName evidence="1">Transcription factor</fullName>
    </submittedName>
</protein>
<evidence type="ECO:0000313" key="2">
    <source>
        <dbReference type="Proteomes" id="UP001164539"/>
    </source>
</evidence>
<gene>
    <name evidence="1" type="ORF">OWV82_009264</name>
</gene>
<organism evidence="1 2">
    <name type="scientific">Melia azedarach</name>
    <name type="common">Chinaberry tree</name>
    <dbReference type="NCBI Taxonomy" id="155640"/>
    <lineage>
        <taxon>Eukaryota</taxon>
        <taxon>Viridiplantae</taxon>
        <taxon>Streptophyta</taxon>
        <taxon>Embryophyta</taxon>
        <taxon>Tracheophyta</taxon>
        <taxon>Spermatophyta</taxon>
        <taxon>Magnoliopsida</taxon>
        <taxon>eudicotyledons</taxon>
        <taxon>Gunneridae</taxon>
        <taxon>Pentapetalae</taxon>
        <taxon>rosids</taxon>
        <taxon>malvids</taxon>
        <taxon>Sapindales</taxon>
        <taxon>Meliaceae</taxon>
        <taxon>Melia</taxon>
    </lineage>
</organism>
<comment type="caution">
    <text evidence="1">The sequence shown here is derived from an EMBL/GenBank/DDBJ whole genome shotgun (WGS) entry which is preliminary data.</text>
</comment>
<proteinExistence type="predicted"/>
<keyword evidence="2" id="KW-1185">Reference proteome</keyword>
<reference evidence="1 2" key="1">
    <citation type="journal article" date="2023" name="Science">
        <title>Complex scaffold remodeling in plant triterpene biosynthesis.</title>
        <authorList>
            <person name="De La Pena R."/>
            <person name="Hodgson H."/>
            <person name="Liu J.C."/>
            <person name="Stephenson M.J."/>
            <person name="Martin A.C."/>
            <person name="Owen C."/>
            <person name="Harkess A."/>
            <person name="Leebens-Mack J."/>
            <person name="Jimenez L.E."/>
            <person name="Osbourn A."/>
            <person name="Sattely E.S."/>
        </authorList>
    </citation>
    <scope>NUCLEOTIDE SEQUENCE [LARGE SCALE GENOMIC DNA]</scope>
    <source>
        <strain evidence="2">cv. JPN11</strain>
        <tissue evidence="1">Leaf</tissue>
    </source>
</reference>